<evidence type="ECO:0000313" key="3">
    <source>
        <dbReference type="Proteomes" id="UP000194945"/>
    </source>
</evidence>
<keyword evidence="1" id="KW-0175">Coiled coil</keyword>
<evidence type="ECO:0000313" key="2">
    <source>
        <dbReference type="EMBL" id="OTX84788.1"/>
    </source>
</evidence>
<sequence length="200" mass="23358">MSRGRPPKYTDNDLKNILVKIVSQNPGKKLTPSYLENSTGIKRHVWSRRMQETIDKLNQPIQIISRGESQLPLPNVVRLVEHYWENKTGLIKALSHFNETLQNLYGQIRACDKENEKCKLLKQEMQGKDDKIKELNKELNYYKDLYLKTAVKSSYKSYQDKDGLKNVISINANKYRGLDTDFISNFPELFDDDDDVEEEN</sequence>
<dbReference type="Proteomes" id="UP000194945">
    <property type="component" value="Unassembled WGS sequence"/>
</dbReference>
<gene>
    <name evidence="2" type="ORF">BK730_23700</name>
</gene>
<organism evidence="2 3">
    <name type="scientific">Bacillus wiedmannii</name>
    <dbReference type="NCBI Taxonomy" id="1890302"/>
    <lineage>
        <taxon>Bacteria</taxon>
        <taxon>Bacillati</taxon>
        <taxon>Bacillota</taxon>
        <taxon>Bacilli</taxon>
        <taxon>Bacillales</taxon>
        <taxon>Bacillaceae</taxon>
        <taxon>Bacillus</taxon>
        <taxon>Bacillus cereus group</taxon>
    </lineage>
</organism>
<protein>
    <submittedName>
        <fullName evidence="2">Uncharacterized protein</fullName>
    </submittedName>
</protein>
<dbReference type="RefSeq" id="WP_086422033.1">
    <property type="nucleotide sequence ID" value="NZ_NFDE01000063.1"/>
</dbReference>
<reference evidence="2 3" key="1">
    <citation type="submission" date="2016-10" db="EMBL/GenBank/DDBJ databases">
        <title>Comparative genomics of Bacillus thuringiensis reveals a path to pathogens against multiple invertebrate hosts.</title>
        <authorList>
            <person name="Zheng J."/>
            <person name="Gao Q."/>
            <person name="Liu H."/>
            <person name="Peng D."/>
            <person name="Ruan L."/>
            <person name="Sun M."/>
        </authorList>
    </citation>
    <scope>NUCLEOTIDE SEQUENCE [LARGE SCALE GENOMIC DNA]</scope>
    <source>
        <strain evidence="2">BGSC 4BK1</strain>
    </source>
</reference>
<feature type="coiled-coil region" evidence="1">
    <location>
        <begin position="111"/>
        <end position="138"/>
    </location>
</feature>
<name>A0A242YYK2_9BACI</name>
<dbReference type="EMBL" id="NFDE01000063">
    <property type="protein sequence ID" value="OTX84788.1"/>
    <property type="molecule type" value="Genomic_DNA"/>
</dbReference>
<proteinExistence type="predicted"/>
<comment type="caution">
    <text evidence="2">The sequence shown here is derived from an EMBL/GenBank/DDBJ whole genome shotgun (WGS) entry which is preliminary data.</text>
</comment>
<accession>A0A242YYK2</accession>
<evidence type="ECO:0000256" key="1">
    <source>
        <dbReference type="SAM" id="Coils"/>
    </source>
</evidence>
<dbReference type="AlphaFoldDB" id="A0A242YYK2"/>